<dbReference type="GO" id="GO:0005524">
    <property type="term" value="F:ATP binding"/>
    <property type="evidence" value="ECO:0007669"/>
    <property type="project" value="UniProtKB-KW"/>
</dbReference>
<dbReference type="InterPro" id="IPR027417">
    <property type="entry name" value="P-loop_NTPase"/>
</dbReference>
<evidence type="ECO:0000256" key="1">
    <source>
        <dbReference type="ARBA" id="ARBA00022741"/>
    </source>
</evidence>
<dbReference type="GO" id="GO:0051782">
    <property type="term" value="P:negative regulation of cell division"/>
    <property type="evidence" value="ECO:0007669"/>
    <property type="project" value="TreeGrafter"/>
</dbReference>
<keyword evidence="4" id="KW-0282">Flagellum</keyword>
<keyword evidence="2" id="KW-0067">ATP-binding</keyword>
<sequence length="296" mass="32422">MDDTLHDQAEGLRRLLAQDVARIVTIASGRNGVGKTGIVLNLAVSLARRGRNVLVLDENAGKTNLSRLLGLEPQYDLLHVLRREKTMEQIILRGPEGIGIVPAAQGVKALAELDAGSGERLVESFRQLPQPVDVVLMDAVAGIERNVLSLSLAAQEVVVVVSNQPASITDAYALIKVLSQDYAKQKFRILINTVSAEAAQAIFDNMAQAAGRFLDVSLDYMGYVPLDDKLKQSSRMHRPVVDAFPSAPSAVAFRQLTEMLEQWPYPTADNGRLDVFMQRLIQSSRITGNLHNTRMT</sequence>
<reference evidence="4 5" key="1">
    <citation type="submission" date="2019-03" db="EMBL/GenBank/DDBJ databases">
        <title>Genomic Encyclopedia of Type Strains, Phase IV (KMG-IV): sequencing the most valuable type-strain genomes for metagenomic binning, comparative biology and taxonomic classification.</title>
        <authorList>
            <person name="Goeker M."/>
        </authorList>
    </citation>
    <scope>NUCLEOTIDE SEQUENCE [LARGE SCALE GENOMIC DNA]</scope>
    <source>
        <strain evidence="4 5">DSM 100309</strain>
    </source>
</reference>
<name>A0A4R3YF62_9PROT</name>
<dbReference type="AlphaFoldDB" id="A0A4R3YF62"/>
<dbReference type="GO" id="GO:0016887">
    <property type="term" value="F:ATP hydrolysis activity"/>
    <property type="evidence" value="ECO:0007669"/>
    <property type="project" value="TreeGrafter"/>
</dbReference>
<organism evidence="4 5">
    <name type="scientific">Sulfurirhabdus autotrophica</name>
    <dbReference type="NCBI Taxonomy" id="1706046"/>
    <lineage>
        <taxon>Bacteria</taxon>
        <taxon>Pseudomonadati</taxon>
        <taxon>Pseudomonadota</taxon>
        <taxon>Betaproteobacteria</taxon>
        <taxon>Nitrosomonadales</taxon>
        <taxon>Sulfuricellaceae</taxon>
        <taxon>Sulfurirhabdus</taxon>
    </lineage>
</organism>
<dbReference type="SUPFAM" id="SSF52540">
    <property type="entry name" value="P-loop containing nucleoside triphosphate hydrolases"/>
    <property type="match status" value="1"/>
</dbReference>
<dbReference type="PIRSF" id="PIRSF003092">
    <property type="entry name" value="MinD"/>
    <property type="match status" value="1"/>
</dbReference>
<protein>
    <submittedName>
        <fullName evidence="4">Flagellar biosynthesis protein FlhG</fullName>
    </submittedName>
</protein>
<dbReference type="PANTHER" id="PTHR43384:SF4">
    <property type="entry name" value="CELLULOSE BIOSYNTHESIS PROTEIN BCSQ-RELATED"/>
    <property type="match status" value="1"/>
</dbReference>
<dbReference type="EMBL" id="SMCO01000001">
    <property type="protein sequence ID" value="TCV90740.1"/>
    <property type="molecule type" value="Genomic_DNA"/>
</dbReference>
<dbReference type="Proteomes" id="UP000295367">
    <property type="component" value="Unassembled WGS sequence"/>
</dbReference>
<dbReference type="Pfam" id="PF01656">
    <property type="entry name" value="CbiA"/>
    <property type="match status" value="1"/>
</dbReference>
<keyword evidence="4" id="KW-0966">Cell projection</keyword>
<dbReference type="GO" id="GO:0005829">
    <property type="term" value="C:cytosol"/>
    <property type="evidence" value="ECO:0007669"/>
    <property type="project" value="TreeGrafter"/>
</dbReference>
<evidence type="ECO:0000256" key="2">
    <source>
        <dbReference type="ARBA" id="ARBA00022840"/>
    </source>
</evidence>
<dbReference type="GO" id="GO:0009898">
    <property type="term" value="C:cytoplasmic side of plasma membrane"/>
    <property type="evidence" value="ECO:0007669"/>
    <property type="project" value="TreeGrafter"/>
</dbReference>
<dbReference type="InterPro" id="IPR002586">
    <property type="entry name" value="CobQ/CobB/MinD/ParA_Nub-bd_dom"/>
</dbReference>
<evidence type="ECO:0000259" key="3">
    <source>
        <dbReference type="Pfam" id="PF01656"/>
    </source>
</evidence>
<comment type="caution">
    <text evidence="4">The sequence shown here is derived from an EMBL/GenBank/DDBJ whole genome shotgun (WGS) entry which is preliminary data.</text>
</comment>
<proteinExistence type="predicted"/>
<keyword evidence="1" id="KW-0547">Nucleotide-binding</keyword>
<dbReference type="PANTHER" id="PTHR43384">
    <property type="entry name" value="SEPTUM SITE-DETERMINING PROTEIN MIND HOMOLOG, CHLOROPLASTIC-RELATED"/>
    <property type="match status" value="1"/>
</dbReference>
<feature type="domain" description="CobQ/CobB/MinD/ParA nucleotide binding" evidence="3">
    <location>
        <begin position="24"/>
        <end position="239"/>
    </location>
</feature>
<evidence type="ECO:0000313" key="4">
    <source>
        <dbReference type="EMBL" id="TCV90740.1"/>
    </source>
</evidence>
<dbReference type="Gene3D" id="3.40.50.300">
    <property type="entry name" value="P-loop containing nucleotide triphosphate hydrolases"/>
    <property type="match status" value="1"/>
</dbReference>
<keyword evidence="5" id="KW-1185">Reference proteome</keyword>
<evidence type="ECO:0000313" key="5">
    <source>
        <dbReference type="Proteomes" id="UP000295367"/>
    </source>
</evidence>
<dbReference type="InterPro" id="IPR050625">
    <property type="entry name" value="ParA/MinD_ATPase"/>
</dbReference>
<dbReference type="InterPro" id="IPR025501">
    <property type="entry name" value="MinD_FleN"/>
</dbReference>
<accession>A0A4R3YF62</accession>
<gene>
    <name evidence="4" type="ORF">EDC63_101714</name>
</gene>
<keyword evidence="4" id="KW-0969">Cilium</keyword>